<dbReference type="OrthoDB" id="5865526at2759"/>
<dbReference type="SUPFAM" id="SSF56672">
    <property type="entry name" value="DNA/RNA polymerases"/>
    <property type="match status" value="1"/>
</dbReference>
<feature type="region of interest" description="Disordered" evidence="1">
    <location>
        <begin position="203"/>
        <end position="230"/>
    </location>
</feature>
<evidence type="ECO:0000256" key="1">
    <source>
        <dbReference type="SAM" id="MobiDB-lite"/>
    </source>
</evidence>
<protein>
    <submittedName>
        <fullName evidence="4">Transposon Ty3-I Gag-Pol polyprotein</fullName>
    </submittedName>
</protein>
<dbReference type="STRING" id="144512.A0A0V0TEE6"/>
<accession>A0A0V0TEE6</accession>
<evidence type="ECO:0000259" key="3">
    <source>
        <dbReference type="Pfam" id="PF00078"/>
    </source>
</evidence>
<dbReference type="EMBL" id="JYDJ01000316">
    <property type="protein sequence ID" value="KRX37302.1"/>
    <property type="molecule type" value="Genomic_DNA"/>
</dbReference>
<feature type="compositionally biased region" description="Basic and acidic residues" evidence="1">
    <location>
        <begin position="115"/>
        <end position="127"/>
    </location>
</feature>
<dbReference type="FunFam" id="3.30.70.270:FF:000003">
    <property type="entry name" value="Transposon Ty3-G Gag-Pol polyprotein"/>
    <property type="match status" value="1"/>
</dbReference>
<keyword evidence="5" id="KW-1185">Reference proteome</keyword>
<evidence type="ECO:0000313" key="4">
    <source>
        <dbReference type="EMBL" id="KRX37302.1"/>
    </source>
</evidence>
<feature type="region of interest" description="Disordered" evidence="1">
    <location>
        <begin position="114"/>
        <end position="147"/>
    </location>
</feature>
<reference evidence="4 5" key="1">
    <citation type="submission" date="2015-01" db="EMBL/GenBank/DDBJ databases">
        <title>Evolution of Trichinella species and genotypes.</title>
        <authorList>
            <person name="Korhonen P.K."/>
            <person name="Edoardo P."/>
            <person name="Giuseppe L.R."/>
            <person name="Gasser R.B."/>
        </authorList>
    </citation>
    <scope>NUCLEOTIDE SEQUENCE [LARGE SCALE GENOMIC DNA]</scope>
    <source>
        <strain evidence="4">ISS417</strain>
    </source>
</reference>
<dbReference type="PANTHER" id="PTHR24559">
    <property type="entry name" value="TRANSPOSON TY3-I GAG-POL POLYPROTEIN"/>
    <property type="match status" value="1"/>
</dbReference>
<dbReference type="InterPro" id="IPR053134">
    <property type="entry name" value="RNA-dir_DNA_polymerase"/>
</dbReference>
<name>A0A0V0TEE6_9BILA</name>
<dbReference type="AlphaFoldDB" id="A0A0V0TEE6"/>
<evidence type="ECO:0000313" key="5">
    <source>
        <dbReference type="Proteomes" id="UP000055048"/>
    </source>
</evidence>
<keyword evidence="2" id="KW-0732">Signal</keyword>
<organism evidence="4 5">
    <name type="scientific">Trichinella murrelli</name>
    <dbReference type="NCBI Taxonomy" id="144512"/>
    <lineage>
        <taxon>Eukaryota</taxon>
        <taxon>Metazoa</taxon>
        <taxon>Ecdysozoa</taxon>
        <taxon>Nematoda</taxon>
        <taxon>Enoplea</taxon>
        <taxon>Dorylaimia</taxon>
        <taxon>Trichinellida</taxon>
        <taxon>Trichinellidae</taxon>
        <taxon>Trichinella</taxon>
    </lineage>
</organism>
<dbReference type="Gene3D" id="3.30.70.270">
    <property type="match status" value="2"/>
</dbReference>
<dbReference type="InterPro" id="IPR043128">
    <property type="entry name" value="Rev_trsase/Diguanyl_cyclase"/>
</dbReference>
<gene>
    <name evidence="4" type="primary">TY3B-I</name>
    <name evidence="4" type="ORF">T05_16216</name>
</gene>
<feature type="domain" description="Reverse transcriptase" evidence="3">
    <location>
        <begin position="320"/>
        <end position="368"/>
    </location>
</feature>
<dbReference type="InterPro" id="IPR043502">
    <property type="entry name" value="DNA/RNA_pol_sf"/>
</dbReference>
<comment type="caution">
    <text evidence="4">The sequence shown here is derived from an EMBL/GenBank/DDBJ whole genome shotgun (WGS) entry which is preliminary data.</text>
</comment>
<dbReference type="CDD" id="cd01647">
    <property type="entry name" value="RT_LTR"/>
    <property type="match status" value="1"/>
</dbReference>
<sequence>MTVLIFWLGSVWEITPSACCSPPPAFRPEMNSVEGKEWLEDFLCVSRVPPSDHGVVAHYLLSDSFPRWLIERFHAMQQREGQTIEQYAQKVEEVGRRAGVSECDLMVSKVMQSEEDFHQRRQSHTGERVQSQRKLKRPSPSVDTRDTGAVVSVIPKIEHAPAPAGQLGISAAVSANSRGVRPHLGADAEKPGDWARALVGGAECSRRTEGRPRKNEPCPTPHRERRVSASETATPLISRCQREKDGSPLFCVDYRELNAVTCVDARPIPHIDDTLDAVPEAKWSSTLDLASWQVEVAERDWEEIAFSTPMGLFQFEVMPLDDIIVYVRSEEEHLGRLVSVLHRLQSVGLKIKAKKCQLMCRSVQYLGHVRSSEWKYTQRKHQLYKGYPHPAAERYPTILVRCLILVSIRLELCRHRGSSKYTDQERP</sequence>
<proteinExistence type="predicted"/>
<dbReference type="Pfam" id="PF00078">
    <property type="entry name" value="RVT_1"/>
    <property type="match status" value="1"/>
</dbReference>
<feature type="signal peptide" evidence="2">
    <location>
        <begin position="1"/>
        <end position="20"/>
    </location>
</feature>
<dbReference type="Proteomes" id="UP000055048">
    <property type="component" value="Unassembled WGS sequence"/>
</dbReference>
<dbReference type="InterPro" id="IPR000477">
    <property type="entry name" value="RT_dom"/>
</dbReference>
<dbReference type="PANTHER" id="PTHR24559:SF435">
    <property type="entry name" value="RIBONUCLEASE H"/>
    <property type="match status" value="1"/>
</dbReference>
<feature type="chain" id="PRO_5006869263" evidence="2">
    <location>
        <begin position="21"/>
        <end position="427"/>
    </location>
</feature>
<feature type="compositionally biased region" description="Basic and acidic residues" evidence="1">
    <location>
        <begin position="204"/>
        <end position="216"/>
    </location>
</feature>
<evidence type="ECO:0000256" key="2">
    <source>
        <dbReference type="SAM" id="SignalP"/>
    </source>
</evidence>
<dbReference type="Gene3D" id="3.10.10.10">
    <property type="entry name" value="HIV Type 1 Reverse Transcriptase, subunit A, domain 1"/>
    <property type="match status" value="1"/>
</dbReference>